<dbReference type="Pfam" id="PF07715">
    <property type="entry name" value="Plug"/>
    <property type="match status" value="1"/>
</dbReference>
<evidence type="ECO:0000313" key="4">
    <source>
        <dbReference type="Proteomes" id="UP000285951"/>
    </source>
</evidence>
<dbReference type="NCBIfam" id="TIGR04057">
    <property type="entry name" value="SusC_RagA_signa"/>
    <property type="match status" value="1"/>
</dbReference>
<dbReference type="InterPro" id="IPR012910">
    <property type="entry name" value="Plug_dom"/>
</dbReference>
<dbReference type="Proteomes" id="UP000285951">
    <property type="component" value="Unassembled WGS sequence"/>
</dbReference>
<accession>A0A7M4D234</accession>
<evidence type="ECO:0000313" key="3">
    <source>
        <dbReference type="EMBL" id="MVB05918.1"/>
    </source>
</evidence>
<dbReference type="NCBIfam" id="TIGR04056">
    <property type="entry name" value="OMP_RagA_SusC"/>
    <property type="match status" value="1"/>
</dbReference>
<dbReference type="SUPFAM" id="SSF56935">
    <property type="entry name" value="Porins"/>
    <property type="match status" value="1"/>
</dbReference>
<evidence type="ECO:0000313" key="2">
    <source>
        <dbReference type="EMBL" id="MUP36713.1"/>
    </source>
</evidence>
<proteinExistence type="predicted"/>
<dbReference type="AlphaFoldDB" id="A0A7M4D234"/>
<keyword evidence="4" id="KW-1185">Reference proteome</keyword>
<feature type="domain" description="TonB-dependent receptor plug" evidence="1">
    <location>
        <begin position="38"/>
        <end position="126"/>
    </location>
</feature>
<reference evidence="2 5" key="2">
    <citation type="submission" date="2019-12" db="EMBL/GenBank/DDBJ databases">
        <title>Draft genome sequence of Labilibaculum sp. strain 44 isolated from deep waters of Black Sea.</title>
        <authorList>
            <person name="Yadav S."/>
            <person name="Villanueva L."/>
        </authorList>
    </citation>
    <scope>NUCLEOTIDE SEQUENCE [LARGE SCALE GENOMIC DNA]</scope>
    <source>
        <strain evidence="2 5">44</strain>
    </source>
</reference>
<organism evidence="2 5">
    <name type="scientific">Labilibaculum euxinus</name>
    <dbReference type="NCBI Taxonomy" id="2686357"/>
    <lineage>
        <taxon>Bacteria</taxon>
        <taxon>Pseudomonadati</taxon>
        <taxon>Bacteroidota</taxon>
        <taxon>Bacteroidia</taxon>
        <taxon>Marinilabiliales</taxon>
        <taxon>Marinifilaceae</taxon>
        <taxon>Labilibaculum</taxon>
    </lineage>
</organism>
<evidence type="ECO:0000259" key="1">
    <source>
        <dbReference type="Pfam" id="PF07715"/>
    </source>
</evidence>
<dbReference type="InterPro" id="IPR023997">
    <property type="entry name" value="TonB-dep_OMP_SusC/RagA_CS"/>
</dbReference>
<reference evidence="3 4" key="1">
    <citation type="submission" date="2019-11" db="EMBL/GenBank/DDBJ databases">
        <title>Draft genome sequence of Labilibaculum sp. strain SYP isolated from Black Sea.</title>
        <authorList>
            <person name="Yadav S."/>
            <person name="Villanueva L."/>
        </authorList>
    </citation>
    <scope>NUCLEOTIDE SEQUENCE [LARGE SCALE GENOMIC DNA]</scope>
    <source>
        <strain evidence="3 4">44</strain>
    </source>
</reference>
<comment type="caution">
    <text evidence="2">The sequence shown here is derived from an EMBL/GenBank/DDBJ whole genome shotgun (WGS) entry which is preliminary data.</text>
</comment>
<dbReference type="Proteomes" id="UP000462449">
    <property type="component" value="Unassembled WGS sequence"/>
</dbReference>
<dbReference type="EMBL" id="QTZN02000003">
    <property type="protein sequence ID" value="MVB05918.1"/>
    <property type="molecule type" value="Genomic_DNA"/>
</dbReference>
<dbReference type="OrthoDB" id="9768177at2"/>
<gene>
    <name evidence="3" type="ORF">DWB62_002675</name>
    <name evidence="2" type="ORF">GNY23_02675</name>
</gene>
<evidence type="ECO:0000313" key="5">
    <source>
        <dbReference type="Proteomes" id="UP000462449"/>
    </source>
</evidence>
<dbReference type="EMBL" id="WOTW01000003">
    <property type="protein sequence ID" value="MUP36713.1"/>
    <property type="molecule type" value="Genomic_DNA"/>
</dbReference>
<dbReference type="InterPro" id="IPR037066">
    <property type="entry name" value="Plug_dom_sf"/>
</dbReference>
<dbReference type="InterPro" id="IPR023996">
    <property type="entry name" value="TonB-dep_OMP_SusC/RagA"/>
</dbReference>
<dbReference type="Gene3D" id="2.170.130.10">
    <property type="entry name" value="TonB-dependent receptor, plug domain"/>
    <property type="match status" value="1"/>
</dbReference>
<sequence>MILFGLFFGFLFGVNAQIDTAKVVASDDDSLVHGTFNSVKEKDMPNGVSVLNPSEYLDKHYGTYPLDGTAAFVGGANLWNLGDHLVLIDGVQREIRDITATEIEQISFLKGANAIVLYGSRAANGVVLITTKRGKAGDKQMNVRVNAGLNMPKAYPEYLNSGEYMTFYNQARENDKLAALYSDEEIANYTGHTNTDRYPDVDYYSSDYLKKMYNTYSVNGDFSGGNDIAQFYLFGAYESNNSLLNFGESQNALNSRLSVRGNIDLKLNDYIKTYVNISTVYNSDKSGNGNYWEKAASAKPNKFSPLIPINSIMSSAKDALSLLEENSSYLIDGNYLAGGNSEFGTTAFGDEYLTGYKNYIDRRFQYTSGVDIDLRNVIDGLSFHGQVSIDYINKYKQSVDNGYAVYEAEWQHFTEGDSIVGLTKHGKDTRSGNQNLSEQWNHNVMESFIHFDYTKTFNDKHNLDVVLLAAGARKREFGEFQSYTNANVGLQLSYNLDHKYYVDFSGSLVNSTKLPKDKRTAFSPTIGLGWVISDEDFLKGGIFDRLKLSATAGEVNTDLNFEEYYMYQGIYSRSSYFSWRDDKYKNQGFTPTHGENLDLGYVKRKELSFGVEALMLNKMLAFKANAFFIKKDGLPQQAYSQYPSYFKTGYPSGSFVPFINYGVNNYKGFDFEINYRKQFGEVALTIGAAGTYVKTKVLKTEEEFGIEDYRSKIGKPTDAIFGLQSDGFFMSDEEAANTTIKQTFGGELRGGDIKYVDQNGDNVIDNRDQIKLGTWGSPFNFGLNVTAEFKNFTLFVLGTGSLGGIAVKDNDYFWVYGDKKYSNVVVDGWTEETKNTATYPRLSTLSGANNFRTSDFWTYSTDRFDLAKVQLTYALPKSVLGSSFVKDVNIYVSGSNLLTLSKNKDILELNFGKAPQTRFYNLGVKAVF</sequence>
<protein>
    <submittedName>
        <fullName evidence="2">SusC/RagA family TonB-linked outer membrane protein</fullName>
    </submittedName>
</protein>
<name>A0A7M4D234_9BACT</name>